<dbReference type="Proteomes" id="UP001500016">
    <property type="component" value="Unassembled WGS sequence"/>
</dbReference>
<proteinExistence type="predicted"/>
<dbReference type="EMBL" id="BAAAPE010000009">
    <property type="protein sequence ID" value="GAA2080296.1"/>
    <property type="molecule type" value="Genomic_DNA"/>
</dbReference>
<sequence>MGLLGAAPGLYYAGLPDGDSLAPVAIGAGVGNGRFIARQIHLDHHLRSGSPAPLTAV</sequence>
<gene>
    <name evidence="1" type="ORF">GCM10009801_38510</name>
</gene>
<evidence type="ECO:0000313" key="1">
    <source>
        <dbReference type="EMBL" id="GAA2080296.1"/>
    </source>
</evidence>
<keyword evidence="2" id="KW-1185">Reference proteome</keyword>
<accession>A0ABP5HNM6</accession>
<reference evidence="2" key="1">
    <citation type="journal article" date="2019" name="Int. J. Syst. Evol. Microbiol.">
        <title>The Global Catalogue of Microorganisms (GCM) 10K type strain sequencing project: providing services to taxonomists for standard genome sequencing and annotation.</title>
        <authorList>
            <consortium name="The Broad Institute Genomics Platform"/>
            <consortium name="The Broad Institute Genome Sequencing Center for Infectious Disease"/>
            <person name="Wu L."/>
            <person name="Ma J."/>
        </authorList>
    </citation>
    <scope>NUCLEOTIDE SEQUENCE [LARGE SCALE GENOMIC DNA]</scope>
    <source>
        <strain evidence="2">JCM 15478</strain>
    </source>
</reference>
<protein>
    <submittedName>
        <fullName evidence="1">Uncharacterized protein</fullName>
    </submittedName>
</protein>
<comment type="caution">
    <text evidence="1">The sequence shown here is derived from an EMBL/GenBank/DDBJ whole genome shotgun (WGS) entry which is preliminary data.</text>
</comment>
<organism evidence="1 2">
    <name type="scientific">Streptomyces albiaxialis</name>
    <dbReference type="NCBI Taxonomy" id="329523"/>
    <lineage>
        <taxon>Bacteria</taxon>
        <taxon>Bacillati</taxon>
        <taxon>Actinomycetota</taxon>
        <taxon>Actinomycetes</taxon>
        <taxon>Kitasatosporales</taxon>
        <taxon>Streptomycetaceae</taxon>
        <taxon>Streptomyces</taxon>
    </lineage>
</organism>
<dbReference type="RefSeq" id="WP_344529726.1">
    <property type="nucleotide sequence ID" value="NZ_BAAAPE010000009.1"/>
</dbReference>
<name>A0ABP5HNM6_9ACTN</name>
<evidence type="ECO:0000313" key="2">
    <source>
        <dbReference type="Proteomes" id="UP001500016"/>
    </source>
</evidence>